<name>A0A4Z1FJN2_9HELO</name>
<sequence>MSLKPTRTCVSPFSSPSDLKAYTYRQALDWLLPQRTNHVKLGGKLEYRYQVQLKFQTIWQPVVNFKITKGDVAASACSCKSSNN</sequence>
<comment type="caution">
    <text evidence="1">The sequence shown here is derived from an EMBL/GenBank/DDBJ whole genome shotgun (WGS) entry which is preliminary data.</text>
</comment>
<evidence type="ECO:0000313" key="2">
    <source>
        <dbReference type="Proteomes" id="UP000297910"/>
    </source>
</evidence>
<dbReference type="EMBL" id="PQXI01000147">
    <property type="protein sequence ID" value="TGO23002.1"/>
    <property type="molecule type" value="Genomic_DNA"/>
</dbReference>
<accession>A0A4Z1FJN2</accession>
<evidence type="ECO:0000313" key="1">
    <source>
        <dbReference type="EMBL" id="TGO23002.1"/>
    </source>
</evidence>
<dbReference type="Proteomes" id="UP000297910">
    <property type="component" value="Unassembled WGS sequence"/>
</dbReference>
<proteinExistence type="predicted"/>
<dbReference type="AlphaFoldDB" id="A0A4Z1FJN2"/>
<protein>
    <submittedName>
        <fullName evidence="1">Uncharacterized protein</fullName>
    </submittedName>
</protein>
<organism evidence="1 2">
    <name type="scientific">Botrytis paeoniae</name>
    <dbReference type="NCBI Taxonomy" id="278948"/>
    <lineage>
        <taxon>Eukaryota</taxon>
        <taxon>Fungi</taxon>
        <taxon>Dikarya</taxon>
        <taxon>Ascomycota</taxon>
        <taxon>Pezizomycotina</taxon>
        <taxon>Leotiomycetes</taxon>
        <taxon>Helotiales</taxon>
        <taxon>Sclerotiniaceae</taxon>
        <taxon>Botrytis</taxon>
    </lineage>
</organism>
<gene>
    <name evidence="1" type="ORF">BPAE_0147g00050</name>
</gene>
<keyword evidence="2" id="KW-1185">Reference proteome</keyword>
<reference evidence="1 2" key="1">
    <citation type="submission" date="2017-12" db="EMBL/GenBank/DDBJ databases">
        <title>Comparative genomics of Botrytis spp.</title>
        <authorList>
            <person name="Valero-Jimenez C.A."/>
            <person name="Tapia P."/>
            <person name="Veloso J."/>
            <person name="Silva-Moreno E."/>
            <person name="Staats M."/>
            <person name="Valdes J.H."/>
            <person name="Van Kan J.A.L."/>
        </authorList>
    </citation>
    <scope>NUCLEOTIDE SEQUENCE [LARGE SCALE GENOMIC DNA]</scope>
    <source>
        <strain evidence="1 2">Bp0003</strain>
    </source>
</reference>